<dbReference type="GeneID" id="36341391"/>
<name>W6UDK7_ECHGR</name>
<protein>
    <submittedName>
        <fullName evidence="2">Uncharacterized protein</fullName>
    </submittedName>
</protein>
<dbReference type="Proteomes" id="UP000019149">
    <property type="component" value="Unassembled WGS sequence"/>
</dbReference>
<sequence length="109" mass="12489">MYKKKFQMKFQVNKNTAYCLHKLSGISSLMNFLVLIIVCHFVYPVMKPFIFTGGAGLRNIVLLILPISATIRGIVYQNAVSPRLLKSAVFYFYILRFCFPYPHSLSSNS</sequence>
<evidence type="ECO:0000313" key="3">
    <source>
        <dbReference type="Proteomes" id="UP000019149"/>
    </source>
</evidence>
<dbReference type="RefSeq" id="XP_024350621.1">
    <property type="nucleotide sequence ID" value="XM_024494925.1"/>
</dbReference>
<proteinExistence type="predicted"/>
<keyword evidence="1" id="KW-0472">Membrane</keyword>
<feature type="transmembrane region" description="Helical" evidence="1">
    <location>
        <begin position="49"/>
        <end position="71"/>
    </location>
</feature>
<reference evidence="2 3" key="1">
    <citation type="journal article" date="2013" name="Nat. Genet.">
        <title>The genome of the hydatid tapeworm Echinococcus granulosus.</title>
        <authorList>
            <person name="Zheng H."/>
            <person name="Zhang W."/>
            <person name="Zhang L."/>
            <person name="Zhang Z."/>
            <person name="Li J."/>
            <person name="Lu G."/>
            <person name="Zhu Y."/>
            <person name="Wang Y."/>
            <person name="Huang Y."/>
            <person name="Liu J."/>
            <person name="Kang H."/>
            <person name="Chen J."/>
            <person name="Wang L."/>
            <person name="Chen A."/>
            <person name="Yu S."/>
            <person name="Gao Z."/>
            <person name="Jin L."/>
            <person name="Gu W."/>
            <person name="Wang Z."/>
            <person name="Zhao L."/>
            <person name="Shi B."/>
            <person name="Wen H."/>
            <person name="Lin R."/>
            <person name="Jones M.K."/>
            <person name="Brejova B."/>
            <person name="Vinar T."/>
            <person name="Zhao G."/>
            <person name="McManus D.P."/>
            <person name="Chen Z."/>
            <person name="Zhou Y."/>
            <person name="Wang S."/>
        </authorList>
    </citation>
    <scope>NUCLEOTIDE SEQUENCE [LARGE SCALE GENOMIC DNA]</scope>
</reference>
<evidence type="ECO:0000313" key="2">
    <source>
        <dbReference type="EMBL" id="EUB59425.1"/>
    </source>
</evidence>
<keyword evidence="1" id="KW-0812">Transmembrane</keyword>
<gene>
    <name evidence="2" type="ORF">EGR_05676</name>
</gene>
<dbReference type="CTD" id="36341391"/>
<dbReference type="KEGG" id="egl:EGR_05676"/>
<dbReference type="AlphaFoldDB" id="W6UDK7"/>
<keyword evidence="1" id="KW-1133">Transmembrane helix</keyword>
<keyword evidence="3" id="KW-1185">Reference proteome</keyword>
<comment type="caution">
    <text evidence="2">The sequence shown here is derived from an EMBL/GenBank/DDBJ whole genome shotgun (WGS) entry which is preliminary data.</text>
</comment>
<organism evidence="2 3">
    <name type="scientific">Echinococcus granulosus</name>
    <name type="common">Hydatid tapeworm</name>
    <dbReference type="NCBI Taxonomy" id="6210"/>
    <lineage>
        <taxon>Eukaryota</taxon>
        <taxon>Metazoa</taxon>
        <taxon>Spiralia</taxon>
        <taxon>Lophotrochozoa</taxon>
        <taxon>Platyhelminthes</taxon>
        <taxon>Cestoda</taxon>
        <taxon>Eucestoda</taxon>
        <taxon>Cyclophyllidea</taxon>
        <taxon>Taeniidae</taxon>
        <taxon>Echinococcus</taxon>
        <taxon>Echinococcus granulosus group</taxon>
    </lineage>
</organism>
<evidence type="ECO:0000256" key="1">
    <source>
        <dbReference type="SAM" id="Phobius"/>
    </source>
</evidence>
<accession>W6UDK7</accession>
<feature type="transmembrane region" description="Helical" evidence="1">
    <location>
        <begin position="20"/>
        <end position="43"/>
    </location>
</feature>
<dbReference type="EMBL" id="APAU02000044">
    <property type="protein sequence ID" value="EUB59425.1"/>
    <property type="molecule type" value="Genomic_DNA"/>
</dbReference>